<accession>W4L3S3</accession>
<organism evidence="3 4">
    <name type="scientific">Candidatus Entotheonella gemina</name>
    <dbReference type="NCBI Taxonomy" id="1429439"/>
    <lineage>
        <taxon>Bacteria</taxon>
        <taxon>Pseudomonadati</taxon>
        <taxon>Nitrospinota/Tectimicrobiota group</taxon>
        <taxon>Candidatus Tectimicrobiota</taxon>
        <taxon>Candidatus Entotheonellia</taxon>
        <taxon>Candidatus Entotheonellales</taxon>
        <taxon>Candidatus Entotheonellaceae</taxon>
        <taxon>Candidatus Entotheonella</taxon>
    </lineage>
</organism>
<gene>
    <name evidence="3" type="ORF">ETSY2_53830</name>
</gene>
<name>W4L3S3_9BACT</name>
<keyword evidence="4" id="KW-1185">Reference proteome</keyword>
<feature type="region of interest" description="Disordered" evidence="1">
    <location>
        <begin position="50"/>
        <end position="75"/>
    </location>
</feature>
<evidence type="ECO:0000313" key="3">
    <source>
        <dbReference type="EMBL" id="ETW92295.1"/>
    </source>
</evidence>
<proteinExistence type="predicted"/>
<dbReference type="HOGENOM" id="CLU_2664235_0_0_7"/>
<feature type="compositionally biased region" description="Basic and acidic residues" evidence="1">
    <location>
        <begin position="55"/>
        <end position="64"/>
    </location>
</feature>
<reference evidence="3 4" key="1">
    <citation type="journal article" date="2014" name="Nature">
        <title>An environmental bacterial taxon with a large and distinct metabolic repertoire.</title>
        <authorList>
            <person name="Wilson M.C."/>
            <person name="Mori T."/>
            <person name="Ruckert C."/>
            <person name="Uria A.R."/>
            <person name="Helf M.J."/>
            <person name="Takada K."/>
            <person name="Gernert C."/>
            <person name="Steffens U.A."/>
            <person name="Heycke N."/>
            <person name="Schmitt S."/>
            <person name="Rinke C."/>
            <person name="Helfrich E.J."/>
            <person name="Brachmann A.O."/>
            <person name="Gurgui C."/>
            <person name="Wakimoto T."/>
            <person name="Kracht M."/>
            <person name="Crusemann M."/>
            <person name="Hentschel U."/>
            <person name="Abe I."/>
            <person name="Matsunaga S."/>
            <person name="Kalinowski J."/>
            <person name="Takeyama H."/>
            <person name="Piel J."/>
        </authorList>
    </citation>
    <scope>NUCLEOTIDE SEQUENCE [LARGE SCALE GENOMIC DNA]</scope>
    <source>
        <strain evidence="4">TSY2</strain>
    </source>
</reference>
<protein>
    <recommendedName>
        <fullName evidence="2">Transposase (putative) YhgA-like domain-containing protein</fullName>
    </recommendedName>
</protein>
<dbReference type="InterPro" id="IPR006842">
    <property type="entry name" value="Transposase_31"/>
</dbReference>
<feature type="domain" description="Transposase (putative) YhgA-like" evidence="2">
    <location>
        <begin position="8"/>
        <end position="57"/>
    </location>
</feature>
<evidence type="ECO:0000259" key="2">
    <source>
        <dbReference type="Pfam" id="PF04754"/>
    </source>
</evidence>
<dbReference type="EMBL" id="AZHX01002972">
    <property type="protein sequence ID" value="ETW92295.1"/>
    <property type="molecule type" value="Genomic_DNA"/>
</dbReference>
<comment type="caution">
    <text evidence="3">The sequence shown here is derived from an EMBL/GenBank/DDBJ whole genome shotgun (WGS) entry which is preliminary data.</text>
</comment>
<evidence type="ECO:0000313" key="4">
    <source>
        <dbReference type="Proteomes" id="UP000019140"/>
    </source>
</evidence>
<evidence type="ECO:0000256" key="1">
    <source>
        <dbReference type="SAM" id="MobiDB-lite"/>
    </source>
</evidence>
<dbReference type="Pfam" id="PF04754">
    <property type="entry name" value="Transposase_31"/>
    <property type="match status" value="1"/>
</dbReference>
<dbReference type="Proteomes" id="UP000019140">
    <property type="component" value="Unassembled WGS sequence"/>
</dbReference>
<dbReference type="AlphaFoldDB" id="W4L3S3"/>
<sequence length="75" mass="8327">MADKIPYPHDSMVGAVLRDLTEARSFLQTHLPEEVSQTLNWQTLKLAEGSFVDEDLPKTSEKPRPSRAGMDGSSL</sequence>